<dbReference type="GO" id="GO:0007283">
    <property type="term" value="P:spermatogenesis"/>
    <property type="evidence" value="ECO:0007669"/>
    <property type="project" value="UniProtKB-KW"/>
</dbReference>
<evidence type="ECO:0000256" key="8">
    <source>
        <dbReference type="ARBA" id="ARBA00022777"/>
    </source>
</evidence>
<name>A0A0N0BEA6_9HYME</name>
<dbReference type="FunFam" id="1.10.510.10:FF:000658">
    <property type="entry name" value="Protein CBG12184"/>
    <property type="match status" value="1"/>
</dbReference>
<evidence type="ECO:0000256" key="15">
    <source>
        <dbReference type="RuleBase" id="RU000304"/>
    </source>
</evidence>
<dbReference type="Gene3D" id="1.10.510.10">
    <property type="entry name" value="Transferase(Phosphotransferase) domain 1"/>
    <property type="match status" value="1"/>
</dbReference>
<proteinExistence type="inferred from homology"/>
<dbReference type="PANTHER" id="PTHR24346:SF102">
    <property type="entry name" value="TESTIS-SPECIFIC SERINE_THREONINE-PROTEIN KINASE 1"/>
    <property type="match status" value="1"/>
</dbReference>
<keyword evidence="12" id="KW-0832">Ubl conjugation</keyword>
<dbReference type="FunFam" id="3.30.200.20:FF:000042">
    <property type="entry name" value="Aurora kinase A"/>
    <property type="match status" value="1"/>
</dbReference>
<dbReference type="InterPro" id="IPR011009">
    <property type="entry name" value="Kinase-like_dom_sf"/>
</dbReference>
<dbReference type="GO" id="GO:0005524">
    <property type="term" value="F:ATP binding"/>
    <property type="evidence" value="ECO:0007669"/>
    <property type="project" value="UniProtKB-UniRule"/>
</dbReference>
<dbReference type="PROSITE" id="PS00107">
    <property type="entry name" value="PROTEIN_KINASE_ATP"/>
    <property type="match status" value="1"/>
</dbReference>
<evidence type="ECO:0000256" key="6">
    <source>
        <dbReference type="ARBA" id="ARBA00022723"/>
    </source>
</evidence>
<dbReference type="GO" id="GO:0030154">
    <property type="term" value="P:cell differentiation"/>
    <property type="evidence" value="ECO:0007669"/>
    <property type="project" value="UniProtKB-KW"/>
</dbReference>
<dbReference type="PROSITE" id="PS00108">
    <property type="entry name" value="PROTEIN_KINASE_ST"/>
    <property type="match status" value="1"/>
</dbReference>
<dbReference type="OrthoDB" id="504170at2759"/>
<sequence>MATASMTDKYSDTPKASLKTTEDKSDEKSGKKLTVLESHGYTIGKTIGAGSYATVKIAKSDRHDCQVAVKIVSKFQAPGDYLKKFLPREIEVVKGLKHPNLIRFLQAIETTHRVYIIMEYAQCGSLLDAIRRDTFIDEFRSRRWFRQLLEAVAYCHERGVVHRDVKCENVLMDRNLNIKLSDFGFARGQMKPKNGIAPLSETFCGSYAYASPEILKGVAYLPQLSDVWSMGVQVQNKVTFPKEPNVSQACRSLISRILVPQRIRLDIDRVRNDIWLSLSLVDAQTSTTDVLKDVSVVRDARNTALKRSSGTFKGAKKHSTAIGARIIDVRSSNFNVLDENNNRYRRNFK</sequence>
<keyword evidence="6" id="KW-0479">Metal-binding</keyword>
<keyword evidence="4" id="KW-0597">Phosphoprotein</keyword>
<evidence type="ECO:0000256" key="14">
    <source>
        <dbReference type="PROSITE-ProRule" id="PRU10141"/>
    </source>
</evidence>
<keyword evidence="10 14" id="KW-0067">ATP-binding</keyword>
<keyword evidence="7 14" id="KW-0547">Nucleotide-binding</keyword>
<keyword evidence="9" id="KW-0221">Differentiation</keyword>
<evidence type="ECO:0000256" key="11">
    <source>
        <dbReference type="ARBA" id="ARBA00022842"/>
    </source>
</evidence>
<keyword evidence="19" id="KW-1185">Reference proteome</keyword>
<dbReference type="Pfam" id="PF00069">
    <property type="entry name" value="Pkinase"/>
    <property type="match status" value="1"/>
</dbReference>
<keyword evidence="3 15" id="KW-0723">Serine/threonine-protein kinase</keyword>
<evidence type="ECO:0000256" key="7">
    <source>
        <dbReference type="ARBA" id="ARBA00022741"/>
    </source>
</evidence>
<evidence type="ECO:0000256" key="4">
    <source>
        <dbReference type="ARBA" id="ARBA00022553"/>
    </source>
</evidence>
<dbReference type="GO" id="GO:0000287">
    <property type="term" value="F:magnesium ion binding"/>
    <property type="evidence" value="ECO:0007669"/>
    <property type="project" value="UniProtKB-ARBA"/>
</dbReference>
<feature type="binding site" evidence="14">
    <location>
        <position position="70"/>
    </location>
    <ligand>
        <name>ATP</name>
        <dbReference type="ChEBI" id="CHEBI:30616"/>
    </ligand>
</feature>
<keyword evidence="5" id="KW-0808">Transferase</keyword>
<evidence type="ECO:0000256" key="9">
    <source>
        <dbReference type="ARBA" id="ARBA00022782"/>
    </source>
</evidence>
<dbReference type="AlphaFoldDB" id="A0A0N0BEA6"/>
<evidence type="ECO:0000256" key="5">
    <source>
        <dbReference type="ARBA" id="ARBA00022679"/>
    </source>
</evidence>
<dbReference type="Proteomes" id="UP000053105">
    <property type="component" value="Unassembled WGS sequence"/>
</dbReference>
<comment type="cofactor">
    <cofactor evidence="1">
        <name>Mg(2+)</name>
        <dbReference type="ChEBI" id="CHEBI:18420"/>
    </cofactor>
</comment>
<dbReference type="GO" id="GO:0000226">
    <property type="term" value="P:microtubule cytoskeleton organization"/>
    <property type="evidence" value="ECO:0007669"/>
    <property type="project" value="TreeGrafter"/>
</dbReference>
<dbReference type="InterPro" id="IPR000719">
    <property type="entry name" value="Prot_kinase_dom"/>
</dbReference>
<keyword evidence="8 18" id="KW-0418">Kinase</keyword>
<evidence type="ECO:0000256" key="2">
    <source>
        <dbReference type="ARBA" id="ARBA00022473"/>
    </source>
</evidence>
<dbReference type="GO" id="GO:0050321">
    <property type="term" value="F:tau-protein kinase activity"/>
    <property type="evidence" value="ECO:0007669"/>
    <property type="project" value="TreeGrafter"/>
</dbReference>
<evidence type="ECO:0000256" key="13">
    <source>
        <dbReference type="ARBA" id="ARBA00022871"/>
    </source>
</evidence>
<evidence type="ECO:0000313" key="19">
    <source>
        <dbReference type="Proteomes" id="UP000053105"/>
    </source>
</evidence>
<evidence type="ECO:0000256" key="3">
    <source>
        <dbReference type="ARBA" id="ARBA00022527"/>
    </source>
</evidence>
<accession>A0A0N0BEA6</accession>
<keyword evidence="11" id="KW-0460">Magnesium</keyword>
<dbReference type="PROSITE" id="PS50011">
    <property type="entry name" value="PROTEIN_KINASE_DOM"/>
    <property type="match status" value="1"/>
</dbReference>
<evidence type="ECO:0000313" key="18">
    <source>
        <dbReference type="EMBL" id="KOX71604.1"/>
    </source>
</evidence>
<keyword evidence="13" id="KW-0744">Spermatogenesis</keyword>
<dbReference type="STRING" id="166423.A0A0N0BEA6"/>
<dbReference type="InterPro" id="IPR017441">
    <property type="entry name" value="Protein_kinase_ATP_BS"/>
</dbReference>
<evidence type="ECO:0000256" key="16">
    <source>
        <dbReference type="SAM" id="MobiDB-lite"/>
    </source>
</evidence>
<dbReference type="PANTHER" id="PTHR24346">
    <property type="entry name" value="MAP/MICROTUBULE AFFINITY-REGULATING KINASE"/>
    <property type="match status" value="1"/>
</dbReference>
<dbReference type="GO" id="GO:0035556">
    <property type="term" value="P:intracellular signal transduction"/>
    <property type="evidence" value="ECO:0007669"/>
    <property type="project" value="TreeGrafter"/>
</dbReference>
<dbReference type="EMBL" id="KQ435834">
    <property type="protein sequence ID" value="KOX71604.1"/>
    <property type="molecule type" value="Genomic_DNA"/>
</dbReference>
<gene>
    <name evidence="18" type="ORF">WN51_02475</name>
</gene>
<dbReference type="SUPFAM" id="SSF56112">
    <property type="entry name" value="Protein kinase-like (PK-like)"/>
    <property type="match status" value="1"/>
</dbReference>
<dbReference type="InterPro" id="IPR008271">
    <property type="entry name" value="Ser/Thr_kinase_AS"/>
</dbReference>
<organism evidence="18 19">
    <name type="scientific">Melipona quadrifasciata</name>
    <dbReference type="NCBI Taxonomy" id="166423"/>
    <lineage>
        <taxon>Eukaryota</taxon>
        <taxon>Metazoa</taxon>
        <taxon>Ecdysozoa</taxon>
        <taxon>Arthropoda</taxon>
        <taxon>Hexapoda</taxon>
        <taxon>Insecta</taxon>
        <taxon>Pterygota</taxon>
        <taxon>Neoptera</taxon>
        <taxon>Endopterygota</taxon>
        <taxon>Hymenoptera</taxon>
        <taxon>Apocrita</taxon>
        <taxon>Aculeata</taxon>
        <taxon>Apoidea</taxon>
        <taxon>Anthophila</taxon>
        <taxon>Apidae</taxon>
        <taxon>Melipona</taxon>
    </lineage>
</organism>
<comment type="similarity">
    <text evidence="15">Belongs to the protein kinase superfamily.</text>
</comment>
<dbReference type="GO" id="GO:0005737">
    <property type="term" value="C:cytoplasm"/>
    <property type="evidence" value="ECO:0007669"/>
    <property type="project" value="TreeGrafter"/>
</dbReference>
<evidence type="ECO:0000256" key="10">
    <source>
        <dbReference type="ARBA" id="ARBA00022840"/>
    </source>
</evidence>
<keyword evidence="2" id="KW-0217">Developmental protein</keyword>
<feature type="compositionally biased region" description="Basic and acidic residues" evidence="16">
    <location>
        <begin position="20"/>
        <end position="30"/>
    </location>
</feature>
<dbReference type="SMART" id="SM00220">
    <property type="entry name" value="S_TKc"/>
    <property type="match status" value="1"/>
</dbReference>
<evidence type="ECO:0000259" key="17">
    <source>
        <dbReference type="PROSITE" id="PS50011"/>
    </source>
</evidence>
<reference evidence="18 19" key="1">
    <citation type="submission" date="2015-07" db="EMBL/GenBank/DDBJ databases">
        <title>The genome of Melipona quadrifasciata.</title>
        <authorList>
            <person name="Pan H."/>
            <person name="Kapheim K."/>
        </authorList>
    </citation>
    <scope>NUCLEOTIDE SEQUENCE [LARGE SCALE GENOMIC DNA]</scope>
    <source>
        <strain evidence="18">0111107301</strain>
        <tissue evidence="18">Whole body</tissue>
    </source>
</reference>
<feature type="region of interest" description="Disordered" evidence="16">
    <location>
        <begin position="1"/>
        <end position="31"/>
    </location>
</feature>
<evidence type="ECO:0000256" key="1">
    <source>
        <dbReference type="ARBA" id="ARBA00001946"/>
    </source>
</evidence>
<protein>
    <submittedName>
        <fullName evidence="18">Testis-specific serine/threonine-protein kinase 4</fullName>
    </submittedName>
</protein>
<feature type="domain" description="Protein kinase" evidence="17">
    <location>
        <begin position="41"/>
        <end position="349"/>
    </location>
</feature>
<evidence type="ECO:0000256" key="12">
    <source>
        <dbReference type="ARBA" id="ARBA00022843"/>
    </source>
</evidence>